<feature type="transmembrane region" description="Helical" evidence="1">
    <location>
        <begin position="58"/>
        <end position="78"/>
    </location>
</feature>
<dbReference type="EMBL" id="CAJNNV010015392">
    <property type="protein sequence ID" value="CAE8603436.1"/>
    <property type="molecule type" value="Genomic_DNA"/>
</dbReference>
<gene>
    <name evidence="2" type="ORF">PGLA1383_LOCUS21646</name>
</gene>
<dbReference type="AlphaFoldDB" id="A0A813ERV6"/>
<organism evidence="2 3">
    <name type="scientific">Polarella glacialis</name>
    <name type="common">Dinoflagellate</name>
    <dbReference type="NCBI Taxonomy" id="89957"/>
    <lineage>
        <taxon>Eukaryota</taxon>
        <taxon>Sar</taxon>
        <taxon>Alveolata</taxon>
        <taxon>Dinophyceae</taxon>
        <taxon>Suessiales</taxon>
        <taxon>Suessiaceae</taxon>
        <taxon>Polarella</taxon>
    </lineage>
</organism>
<keyword evidence="1" id="KW-1133">Transmembrane helix</keyword>
<sequence>MLTPSTVTIFFIDSVVFISVSFLSSLSCPRDWNSLEGGKPFRSDSLDWAIPIRTESKFAQLPVIAFVCWLFFVVGFVVFVFVRVVVFCFFLCFVLVLLFLFLLLLVLLCLLCCFLVMAQQSISELSIVVRSARYPFTGSTLAGLWPD</sequence>
<reference evidence="2" key="1">
    <citation type="submission" date="2021-02" db="EMBL/GenBank/DDBJ databases">
        <authorList>
            <person name="Dougan E. K."/>
            <person name="Rhodes N."/>
            <person name="Thang M."/>
            <person name="Chan C."/>
        </authorList>
    </citation>
    <scope>NUCLEOTIDE SEQUENCE</scope>
</reference>
<evidence type="ECO:0000313" key="2">
    <source>
        <dbReference type="EMBL" id="CAE8603436.1"/>
    </source>
</evidence>
<evidence type="ECO:0000313" key="3">
    <source>
        <dbReference type="Proteomes" id="UP000654075"/>
    </source>
</evidence>
<keyword evidence="1" id="KW-0472">Membrane</keyword>
<evidence type="ECO:0000256" key="1">
    <source>
        <dbReference type="SAM" id="Phobius"/>
    </source>
</evidence>
<name>A0A813ERV6_POLGL</name>
<comment type="caution">
    <text evidence="2">The sequence shown here is derived from an EMBL/GenBank/DDBJ whole genome shotgun (WGS) entry which is preliminary data.</text>
</comment>
<evidence type="ECO:0008006" key="4">
    <source>
        <dbReference type="Google" id="ProtNLM"/>
    </source>
</evidence>
<keyword evidence="3" id="KW-1185">Reference proteome</keyword>
<protein>
    <recommendedName>
        <fullName evidence="4">Transmembrane protein</fullName>
    </recommendedName>
</protein>
<proteinExistence type="predicted"/>
<keyword evidence="1" id="KW-0812">Transmembrane</keyword>
<feature type="transmembrane region" description="Helical" evidence="1">
    <location>
        <begin position="6"/>
        <end position="26"/>
    </location>
</feature>
<feature type="transmembrane region" description="Helical" evidence="1">
    <location>
        <begin position="84"/>
        <end position="117"/>
    </location>
</feature>
<dbReference type="Proteomes" id="UP000654075">
    <property type="component" value="Unassembled WGS sequence"/>
</dbReference>
<accession>A0A813ERV6</accession>